<dbReference type="InterPro" id="IPR003752">
    <property type="entry name" value="DiS_bond_form_DsbB/BdbC"/>
</dbReference>
<feature type="transmembrane region" description="Helical" evidence="5">
    <location>
        <begin position="113"/>
        <end position="132"/>
    </location>
</feature>
<dbReference type="GeneID" id="69552322"/>
<dbReference type="Gene3D" id="1.20.1550.10">
    <property type="entry name" value="DsbB-like"/>
    <property type="match status" value="1"/>
</dbReference>
<feature type="transmembrane region" description="Helical" evidence="5">
    <location>
        <begin position="49"/>
        <end position="66"/>
    </location>
</feature>
<dbReference type="Pfam" id="PF02600">
    <property type="entry name" value="DsbB"/>
    <property type="match status" value="1"/>
</dbReference>
<evidence type="ECO:0000256" key="4">
    <source>
        <dbReference type="ARBA" id="ARBA00023136"/>
    </source>
</evidence>
<feature type="transmembrane region" description="Helical" evidence="5">
    <location>
        <begin position="73"/>
        <end position="93"/>
    </location>
</feature>
<dbReference type="Proteomes" id="UP000595481">
    <property type="component" value="Chromosome"/>
</dbReference>
<proteinExistence type="predicted"/>
<organism evidence="6 7">
    <name type="scientific">Aeromonas jandaei</name>
    <dbReference type="NCBI Taxonomy" id="650"/>
    <lineage>
        <taxon>Bacteria</taxon>
        <taxon>Pseudomonadati</taxon>
        <taxon>Pseudomonadota</taxon>
        <taxon>Gammaproteobacteria</taxon>
        <taxon>Aeromonadales</taxon>
        <taxon>Aeromonadaceae</taxon>
        <taxon>Aeromonas</taxon>
    </lineage>
</organism>
<evidence type="ECO:0000313" key="7">
    <source>
        <dbReference type="Proteomes" id="UP000595481"/>
    </source>
</evidence>
<dbReference type="RefSeq" id="WP_042032646.1">
    <property type="nucleotide sequence ID" value="NZ_CAWMFX010000047.1"/>
</dbReference>
<evidence type="ECO:0000256" key="2">
    <source>
        <dbReference type="ARBA" id="ARBA00022692"/>
    </source>
</evidence>
<accession>A0A7T4DMD9</accession>
<dbReference type="InterPro" id="IPR023380">
    <property type="entry name" value="DsbB-like_sf"/>
</dbReference>
<protein>
    <submittedName>
        <fullName evidence="6">Disulfide bond formation protein B</fullName>
    </submittedName>
</protein>
<keyword evidence="2 5" id="KW-0812">Transmembrane</keyword>
<keyword evidence="7" id="KW-1185">Reference proteome</keyword>
<sequence>MSLSTSATAAKSDLPQLLDTLGLAGICLTLIVAFYYQLYLAELPCPLCLLQRVGLVVAGFGFMFNLQFGAKGAHYGIVIVGALTTAMIGARQVLLHILPGDPGYGSTFLGLHFYSWSLVSALLIILAVALILMVRDGLAIALPKLGLARWGRIASLLFVLLIAANLISTVLECGAGQCADNPVIYDLLSLR</sequence>
<evidence type="ECO:0000256" key="5">
    <source>
        <dbReference type="SAM" id="Phobius"/>
    </source>
</evidence>
<dbReference type="SUPFAM" id="SSF158442">
    <property type="entry name" value="DsbB-like"/>
    <property type="match status" value="1"/>
</dbReference>
<keyword evidence="3 5" id="KW-1133">Transmembrane helix</keyword>
<evidence type="ECO:0000313" key="6">
    <source>
        <dbReference type="EMBL" id="QQB18592.1"/>
    </source>
</evidence>
<keyword evidence="4 5" id="KW-0472">Membrane</keyword>
<feature type="transmembrane region" description="Helical" evidence="5">
    <location>
        <begin position="153"/>
        <end position="171"/>
    </location>
</feature>
<name>A0A7T4DMD9_AERJA</name>
<reference evidence="6 7" key="1">
    <citation type="submission" date="2020-12" db="EMBL/GenBank/DDBJ databases">
        <title>FDA dAtabase for Regulatory Grade micrObial Sequences (FDA-ARGOS): Supporting development and validation of Infectious Disease Dx tests.</title>
        <authorList>
            <person name="Sproer C."/>
            <person name="Gronow S."/>
            <person name="Severitt S."/>
            <person name="Schroder I."/>
            <person name="Tallon L."/>
            <person name="Sadzewicz L."/>
            <person name="Zhao X."/>
            <person name="Boylan J."/>
            <person name="Ott S."/>
            <person name="Bowen H."/>
            <person name="Vavikolanu K."/>
            <person name="Mehta A."/>
            <person name="Aluvathingal J."/>
            <person name="Nadendla S."/>
            <person name="Lowell S."/>
            <person name="Myers T."/>
            <person name="Yan Y."/>
            <person name="Sichtig H."/>
        </authorList>
    </citation>
    <scope>NUCLEOTIDE SEQUENCE [LARGE SCALE GENOMIC DNA]</scope>
    <source>
        <strain evidence="6 7">FDAARGOS_986</strain>
    </source>
</reference>
<evidence type="ECO:0000256" key="1">
    <source>
        <dbReference type="ARBA" id="ARBA00004141"/>
    </source>
</evidence>
<evidence type="ECO:0000256" key="3">
    <source>
        <dbReference type="ARBA" id="ARBA00022989"/>
    </source>
</evidence>
<gene>
    <name evidence="6" type="ORF">I6H43_13560</name>
</gene>
<feature type="transmembrane region" description="Helical" evidence="5">
    <location>
        <begin position="20"/>
        <end position="37"/>
    </location>
</feature>
<dbReference type="EMBL" id="CP066092">
    <property type="protein sequence ID" value="QQB18592.1"/>
    <property type="molecule type" value="Genomic_DNA"/>
</dbReference>
<comment type="subcellular location">
    <subcellularLocation>
        <location evidence="1">Membrane</location>
        <topology evidence="1">Multi-pass membrane protein</topology>
    </subcellularLocation>
</comment>